<dbReference type="VEuPathDB" id="VectorBase:RSAN_051621"/>
<protein>
    <submittedName>
        <fullName evidence="11">Uncharacterized protein</fullName>
    </submittedName>
</protein>
<keyword evidence="3" id="KW-0645">Protease</keyword>
<dbReference type="Gene3D" id="1.10.1380.10">
    <property type="entry name" value="Neutral endopeptidase , domain2"/>
    <property type="match status" value="1"/>
</dbReference>
<feature type="compositionally biased region" description="Basic residues" evidence="8">
    <location>
        <begin position="279"/>
        <end position="317"/>
    </location>
</feature>
<keyword evidence="7" id="KW-0482">Metalloprotease</keyword>
<comment type="caution">
    <text evidence="11">The sequence shown here is derived from an EMBL/GenBank/DDBJ whole genome shotgun (WGS) entry which is preliminary data.</text>
</comment>
<dbReference type="Gene3D" id="3.40.390.10">
    <property type="entry name" value="Collagenase (Catalytic Domain)"/>
    <property type="match status" value="2"/>
</dbReference>
<evidence type="ECO:0000256" key="6">
    <source>
        <dbReference type="ARBA" id="ARBA00022833"/>
    </source>
</evidence>
<sequence length="1078" mass="121022">MSRSPEYTHDAHREKRSPSAKSRHRGKKGKGDGSPRRSHSSRRSKKRRSRSKSRKSRSKKFGGDDSLSPAASSEVSSGSRKSRRRKSRKRHKPRRSRGSKRSREGRSRIKSKEGRDKTGGGDLVGRGSKSPDQKSPEGTITVEKRSKSRASKRSGSRRGKSRKRHGKGRRKDKSRSKSSRKSRSSGRSPEVSGSPKRSQESVSPERRSETRASKGSKRSGRSRSRDGRKSGSGSSRKSKSSRHSRRKHGRHSRHGRRRKRRRGKRRGKSRSPRSSGRQSRSRAKRRRRRKHGKRHRTSRKRSHSTRASRERRLHGAKKATEQVGYAGGYTSFCLALAIFAILVLIVCALAAYYACVIKSKSNATSTATSEGTGHTGSSRSTRKHRTRRTPRSTTKPLEPYYCTSGYCKREGQYIGALLSATTSPCDDFYEHVCATWVSQHPERSTFTGSLVSQDTMIQMALTRHLLDQLKGARSGPDVGVAAELHSDCIDRIGSIPPAVDSLGSLFAKWSIVSWPRGDTLHDGEVAVWRFAAELARDLDLATIARVGVSVNPDNLDETVVTLEMPRFLLSEADPAKGDAAELFKRAVGEVVGELKASVAGDFAQRLFTVRSAFAIVKTPSRNGEDELVVRFGKLSEGLREFLTVLLSNVPRRLTSETNVLLRSAAYFQRDVHGVLRSFPLEDTVNYFGFLVIVRLAPFLSHDMRSLRNLFADSVLGHTVGEVAADTPLLCAWLVDRVLPDCVAKAIGRWRHSAGRDVVTREWLDQLEMVFLKHVTDLPWIGELSALLVRYRLKRRATIQVGPSTKLDCARGLRPTGSNPLLVFWNVSKQRQDKTLRGLLMRGDRLRNRVWASGRTDLSVEASFRRDFQLVHVPAALFNDSVPTGSSVFVFHLARVAVRFYRALAQFLHENPYEREAPLSFTQDYGHQLAEILDCLRERALDSGALLSARELLDRTTALLMAVNAFDRLLPIRRIWRLDLRLKELPDVTAHQLFFIYFALDNCESRDPAFHHARLSAKQAVNVPLKHLSQFAEAFKCRPGAPMAGLDCMLDFRRRRSAAEMTWNDQESDHEVAETSGPS</sequence>
<dbReference type="InterPro" id="IPR042089">
    <property type="entry name" value="Peptidase_M13_dom_2"/>
</dbReference>
<feature type="compositionally biased region" description="Basic residues" evidence="8">
    <location>
        <begin position="146"/>
        <end position="184"/>
    </location>
</feature>
<dbReference type="PANTHER" id="PTHR11733">
    <property type="entry name" value="ZINC METALLOPROTEASE FAMILY M13 NEPRILYSIN-RELATED"/>
    <property type="match status" value="1"/>
</dbReference>
<name>A0A9D4PKA6_RHISA</name>
<feature type="compositionally biased region" description="Basic and acidic residues" evidence="8">
    <location>
        <begin position="197"/>
        <end position="212"/>
    </location>
</feature>
<dbReference type="EMBL" id="JABSTV010001253">
    <property type="protein sequence ID" value="KAH7944298.1"/>
    <property type="molecule type" value="Genomic_DNA"/>
</dbReference>
<dbReference type="Pfam" id="PF01431">
    <property type="entry name" value="Peptidase_M13"/>
    <property type="match status" value="1"/>
</dbReference>
<dbReference type="PROSITE" id="PS51885">
    <property type="entry name" value="NEPRILYSIN"/>
    <property type="match status" value="1"/>
</dbReference>
<dbReference type="GO" id="GO:0046872">
    <property type="term" value="F:metal ion binding"/>
    <property type="evidence" value="ECO:0007669"/>
    <property type="project" value="UniProtKB-KW"/>
</dbReference>
<dbReference type="InterPro" id="IPR018497">
    <property type="entry name" value="Peptidase_M13_C"/>
</dbReference>
<dbReference type="InterPro" id="IPR024079">
    <property type="entry name" value="MetalloPept_cat_dom_sf"/>
</dbReference>
<dbReference type="GO" id="GO:0005886">
    <property type="term" value="C:plasma membrane"/>
    <property type="evidence" value="ECO:0007669"/>
    <property type="project" value="TreeGrafter"/>
</dbReference>
<dbReference type="GO" id="GO:0004222">
    <property type="term" value="F:metalloendopeptidase activity"/>
    <property type="evidence" value="ECO:0007669"/>
    <property type="project" value="InterPro"/>
</dbReference>
<dbReference type="Proteomes" id="UP000821837">
    <property type="component" value="Unassembled WGS sequence"/>
</dbReference>
<evidence type="ECO:0000256" key="4">
    <source>
        <dbReference type="ARBA" id="ARBA00022723"/>
    </source>
</evidence>
<dbReference type="GO" id="GO:0016485">
    <property type="term" value="P:protein processing"/>
    <property type="evidence" value="ECO:0007669"/>
    <property type="project" value="TreeGrafter"/>
</dbReference>
<evidence type="ECO:0000256" key="1">
    <source>
        <dbReference type="ARBA" id="ARBA00001947"/>
    </source>
</evidence>
<keyword evidence="5" id="KW-0378">Hydrolase</keyword>
<comment type="cofactor">
    <cofactor evidence="1">
        <name>Zn(2+)</name>
        <dbReference type="ChEBI" id="CHEBI:29105"/>
    </cofactor>
</comment>
<feature type="compositionally biased region" description="Basic and acidic residues" evidence="8">
    <location>
        <begin position="101"/>
        <end position="119"/>
    </location>
</feature>
<reference evidence="11" key="2">
    <citation type="submission" date="2021-09" db="EMBL/GenBank/DDBJ databases">
        <authorList>
            <person name="Jia N."/>
            <person name="Wang J."/>
            <person name="Shi W."/>
            <person name="Du L."/>
            <person name="Sun Y."/>
            <person name="Zhan W."/>
            <person name="Jiang J."/>
            <person name="Wang Q."/>
            <person name="Zhang B."/>
            <person name="Ji P."/>
            <person name="Sakyi L.B."/>
            <person name="Cui X."/>
            <person name="Yuan T."/>
            <person name="Jiang B."/>
            <person name="Yang W."/>
            <person name="Lam T.T.-Y."/>
            <person name="Chang Q."/>
            <person name="Ding S."/>
            <person name="Wang X."/>
            <person name="Zhu J."/>
            <person name="Ruan X."/>
            <person name="Zhao L."/>
            <person name="Wei J."/>
            <person name="Que T."/>
            <person name="Du C."/>
            <person name="Cheng J."/>
            <person name="Dai P."/>
            <person name="Han X."/>
            <person name="Huang E."/>
            <person name="Gao Y."/>
            <person name="Liu J."/>
            <person name="Shao H."/>
            <person name="Ye R."/>
            <person name="Li L."/>
            <person name="Wei W."/>
            <person name="Wang X."/>
            <person name="Wang C."/>
            <person name="Huo Q."/>
            <person name="Li W."/>
            <person name="Guo W."/>
            <person name="Chen H."/>
            <person name="Chen S."/>
            <person name="Zhou L."/>
            <person name="Zhou L."/>
            <person name="Ni X."/>
            <person name="Tian J."/>
            <person name="Zhou Y."/>
            <person name="Sheng Y."/>
            <person name="Liu T."/>
            <person name="Pan Y."/>
            <person name="Xia L."/>
            <person name="Li J."/>
            <person name="Zhao F."/>
            <person name="Cao W."/>
        </authorList>
    </citation>
    <scope>NUCLEOTIDE SEQUENCE</scope>
    <source>
        <strain evidence="11">Rsan-2018</strain>
        <tissue evidence="11">Larvae</tissue>
    </source>
</reference>
<gene>
    <name evidence="11" type="ORF">HPB52_018118</name>
</gene>
<feature type="compositionally biased region" description="Basic residues" evidence="8">
    <location>
        <begin position="80"/>
        <end position="100"/>
    </location>
</feature>
<evidence type="ECO:0000256" key="8">
    <source>
        <dbReference type="SAM" id="MobiDB-lite"/>
    </source>
</evidence>
<evidence type="ECO:0000256" key="5">
    <source>
        <dbReference type="ARBA" id="ARBA00022801"/>
    </source>
</evidence>
<evidence type="ECO:0000259" key="9">
    <source>
        <dbReference type="Pfam" id="PF01431"/>
    </source>
</evidence>
<feature type="compositionally biased region" description="Basic residues" evidence="8">
    <location>
        <begin position="380"/>
        <end position="390"/>
    </location>
</feature>
<dbReference type="AlphaFoldDB" id="A0A9D4PKA6"/>
<dbReference type="PANTHER" id="PTHR11733:SF241">
    <property type="entry name" value="GH26575P-RELATED"/>
    <property type="match status" value="1"/>
</dbReference>
<keyword evidence="6" id="KW-0862">Zinc</keyword>
<dbReference type="SUPFAM" id="SSF55486">
    <property type="entry name" value="Metalloproteases ('zincins'), catalytic domain"/>
    <property type="match status" value="2"/>
</dbReference>
<feature type="compositionally biased region" description="Basic residues" evidence="8">
    <location>
        <begin position="36"/>
        <end position="60"/>
    </location>
</feature>
<accession>A0A9D4PKA6</accession>
<evidence type="ECO:0000256" key="2">
    <source>
        <dbReference type="ARBA" id="ARBA00007357"/>
    </source>
</evidence>
<evidence type="ECO:0000313" key="12">
    <source>
        <dbReference type="Proteomes" id="UP000821837"/>
    </source>
</evidence>
<evidence type="ECO:0000259" key="10">
    <source>
        <dbReference type="Pfam" id="PF05649"/>
    </source>
</evidence>
<evidence type="ECO:0000256" key="7">
    <source>
        <dbReference type="ARBA" id="ARBA00023049"/>
    </source>
</evidence>
<dbReference type="Pfam" id="PF05649">
    <property type="entry name" value="Peptidase_M13_N"/>
    <property type="match status" value="1"/>
</dbReference>
<comment type="similarity">
    <text evidence="2">Belongs to the peptidase M13 family.</text>
</comment>
<feature type="domain" description="Peptidase M13 N-terminal" evidence="10">
    <location>
        <begin position="424"/>
        <end position="782"/>
    </location>
</feature>
<feature type="compositionally biased region" description="Basic residues" evidence="8">
    <location>
        <begin position="236"/>
        <end position="271"/>
    </location>
</feature>
<evidence type="ECO:0000256" key="3">
    <source>
        <dbReference type="ARBA" id="ARBA00022670"/>
    </source>
</evidence>
<dbReference type="InterPro" id="IPR000718">
    <property type="entry name" value="Peptidase_M13"/>
</dbReference>
<feature type="region of interest" description="Disordered" evidence="8">
    <location>
        <begin position="364"/>
        <end position="394"/>
    </location>
</feature>
<organism evidence="11 12">
    <name type="scientific">Rhipicephalus sanguineus</name>
    <name type="common">Brown dog tick</name>
    <name type="synonym">Ixodes sanguineus</name>
    <dbReference type="NCBI Taxonomy" id="34632"/>
    <lineage>
        <taxon>Eukaryota</taxon>
        <taxon>Metazoa</taxon>
        <taxon>Ecdysozoa</taxon>
        <taxon>Arthropoda</taxon>
        <taxon>Chelicerata</taxon>
        <taxon>Arachnida</taxon>
        <taxon>Acari</taxon>
        <taxon>Parasitiformes</taxon>
        <taxon>Ixodida</taxon>
        <taxon>Ixodoidea</taxon>
        <taxon>Ixodidae</taxon>
        <taxon>Rhipicephalinae</taxon>
        <taxon>Rhipicephalus</taxon>
        <taxon>Rhipicephalus</taxon>
    </lineage>
</organism>
<evidence type="ECO:0000313" key="11">
    <source>
        <dbReference type="EMBL" id="KAH7944298.1"/>
    </source>
</evidence>
<reference evidence="11" key="1">
    <citation type="journal article" date="2020" name="Cell">
        <title>Large-Scale Comparative Analyses of Tick Genomes Elucidate Their Genetic Diversity and Vector Capacities.</title>
        <authorList>
            <consortium name="Tick Genome and Microbiome Consortium (TIGMIC)"/>
            <person name="Jia N."/>
            <person name="Wang J."/>
            <person name="Shi W."/>
            <person name="Du L."/>
            <person name="Sun Y."/>
            <person name="Zhan W."/>
            <person name="Jiang J.F."/>
            <person name="Wang Q."/>
            <person name="Zhang B."/>
            <person name="Ji P."/>
            <person name="Bell-Sakyi L."/>
            <person name="Cui X.M."/>
            <person name="Yuan T.T."/>
            <person name="Jiang B.G."/>
            <person name="Yang W.F."/>
            <person name="Lam T.T."/>
            <person name="Chang Q.C."/>
            <person name="Ding S.J."/>
            <person name="Wang X.J."/>
            <person name="Zhu J.G."/>
            <person name="Ruan X.D."/>
            <person name="Zhao L."/>
            <person name="Wei J.T."/>
            <person name="Ye R.Z."/>
            <person name="Que T.C."/>
            <person name="Du C.H."/>
            <person name="Zhou Y.H."/>
            <person name="Cheng J.X."/>
            <person name="Dai P.F."/>
            <person name="Guo W.B."/>
            <person name="Han X.H."/>
            <person name="Huang E.J."/>
            <person name="Li L.F."/>
            <person name="Wei W."/>
            <person name="Gao Y.C."/>
            <person name="Liu J.Z."/>
            <person name="Shao H.Z."/>
            <person name="Wang X."/>
            <person name="Wang C.C."/>
            <person name="Yang T.C."/>
            <person name="Huo Q.B."/>
            <person name="Li W."/>
            <person name="Chen H.Y."/>
            <person name="Chen S.E."/>
            <person name="Zhou L.G."/>
            <person name="Ni X.B."/>
            <person name="Tian J.H."/>
            <person name="Sheng Y."/>
            <person name="Liu T."/>
            <person name="Pan Y.S."/>
            <person name="Xia L.Y."/>
            <person name="Li J."/>
            <person name="Zhao F."/>
            <person name="Cao W.C."/>
        </authorList>
    </citation>
    <scope>NUCLEOTIDE SEQUENCE</scope>
    <source>
        <strain evidence="11">Rsan-2018</strain>
    </source>
</reference>
<keyword evidence="12" id="KW-1185">Reference proteome</keyword>
<feature type="domain" description="Peptidase M13 C-terminal" evidence="9">
    <location>
        <begin position="980"/>
        <end position="1043"/>
    </location>
</feature>
<keyword evidence="4" id="KW-0479">Metal-binding</keyword>
<feature type="compositionally biased region" description="Low complexity" evidence="8">
    <location>
        <begin position="364"/>
        <end position="379"/>
    </location>
</feature>
<proteinExistence type="inferred from homology"/>
<dbReference type="InterPro" id="IPR008753">
    <property type="entry name" value="Peptidase_M13_N"/>
</dbReference>
<feature type="compositionally biased region" description="Basic and acidic residues" evidence="8">
    <location>
        <begin position="1"/>
        <end position="17"/>
    </location>
</feature>
<feature type="region of interest" description="Disordered" evidence="8">
    <location>
        <begin position="1"/>
        <end position="318"/>
    </location>
</feature>